<dbReference type="AlphaFoldDB" id="A0A5B8UVS7"/>
<evidence type="ECO:0000313" key="3">
    <source>
        <dbReference type="Proteomes" id="UP000321479"/>
    </source>
</evidence>
<dbReference type="InterPro" id="IPR034660">
    <property type="entry name" value="DinB/YfiT-like"/>
</dbReference>
<gene>
    <name evidence="2" type="ORF">FRZ54_11495</name>
</gene>
<evidence type="ECO:0000259" key="1">
    <source>
        <dbReference type="Pfam" id="PF12867"/>
    </source>
</evidence>
<reference evidence="2 3" key="1">
    <citation type="journal article" date="2017" name="Curr. Microbiol.">
        <title>Mucilaginibacter ginsenosidivorans sp. nov., Isolated from Soil of Ginseng Field.</title>
        <authorList>
            <person name="Kim M.M."/>
            <person name="Siddiqi M.Z."/>
            <person name="Im W.T."/>
        </authorList>
    </citation>
    <scope>NUCLEOTIDE SEQUENCE [LARGE SCALE GENOMIC DNA]</scope>
    <source>
        <strain evidence="2 3">Gsoil 3017</strain>
    </source>
</reference>
<dbReference type="Gene3D" id="1.20.120.450">
    <property type="entry name" value="dinb family like domain"/>
    <property type="match status" value="1"/>
</dbReference>
<dbReference type="KEGG" id="mgin:FRZ54_11495"/>
<sequence>MENSALFIKMVLSNWQTQNGRLSALLDKLSDEELAKETAPGRNTGVYLLGHMAAVHDGMLTILGFGDRLYPELDEVFIHNPDRSGLPKPSTPYLRDCWKKVSETLEQHINATQPDEWFKRHNSVSEEDFLKEPHRNKLNIIINRTNHLSTHLGQLNYLSPRS</sequence>
<name>A0A5B8UVS7_9SPHI</name>
<dbReference type="SUPFAM" id="SSF109854">
    <property type="entry name" value="DinB/YfiT-like putative metalloenzymes"/>
    <property type="match status" value="1"/>
</dbReference>
<organism evidence="2 3">
    <name type="scientific">Mucilaginibacter ginsenosidivorans</name>
    <dbReference type="NCBI Taxonomy" id="398053"/>
    <lineage>
        <taxon>Bacteria</taxon>
        <taxon>Pseudomonadati</taxon>
        <taxon>Bacteroidota</taxon>
        <taxon>Sphingobacteriia</taxon>
        <taxon>Sphingobacteriales</taxon>
        <taxon>Sphingobacteriaceae</taxon>
        <taxon>Mucilaginibacter</taxon>
    </lineage>
</organism>
<dbReference type="Pfam" id="PF12867">
    <property type="entry name" value="DinB_2"/>
    <property type="match status" value="1"/>
</dbReference>
<dbReference type="Proteomes" id="UP000321479">
    <property type="component" value="Chromosome"/>
</dbReference>
<evidence type="ECO:0000313" key="2">
    <source>
        <dbReference type="EMBL" id="QEC63174.1"/>
    </source>
</evidence>
<dbReference type="OrthoDB" id="948294at2"/>
<dbReference type="InterPro" id="IPR024775">
    <property type="entry name" value="DinB-like"/>
</dbReference>
<proteinExistence type="predicted"/>
<accession>A0A5B8UVS7</accession>
<protein>
    <submittedName>
        <fullName evidence="2">DinB family protein</fullName>
    </submittedName>
</protein>
<dbReference type="RefSeq" id="WP_147031750.1">
    <property type="nucleotide sequence ID" value="NZ_CP042436.1"/>
</dbReference>
<dbReference type="EMBL" id="CP042436">
    <property type="protein sequence ID" value="QEC63174.1"/>
    <property type="molecule type" value="Genomic_DNA"/>
</dbReference>
<feature type="domain" description="DinB-like" evidence="1">
    <location>
        <begin position="19"/>
        <end position="121"/>
    </location>
</feature>
<keyword evidence="3" id="KW-1185">Reference proteome</keyword>